<proteinExistence type="predicted"/>
<protein>
    <recommendedName>
        <fullName evidence="1">VWFD domain-containing protein</fullName>
    </recommendedName>
</protein>
<gene>
    <name evidence="2" type="ORF">MNOR_LOCUS39767</name>
</gene>
<keyword evidence="3" id="KW-1185">Reference proteome</keyword>
<feature type="non-terminal residue" evidence="2">
    <location>
        <position position="1"/>
    </location>
</feature>
<evidence type="ECO:0000313" key="2">
    <source>
        <dbReference type="EMBL" id="CAL4230734.1"/>
    </source>
</evidence>
<reference evidence="2 3" key="1">
    <citation type="submission" date="2024-05" db="EMBL/GenBank/DDBJ databases">
        <authorList>
            <person name="Wallberg A."/>
        </authorList>
    </citation>
    <scope>NUCLEOTIDE SEQUENCE [LARGE SCALE GENOMIC DNA]</scope>
</reference>
<organism evidence="2 3">
    <name type="scientific">Meganyctiphanes norvegica</name>
    <name type="common">Northern krill</name>
    <name type="synonym">Thysanopoda norvegica</name>
    <dbReference type="NCBI Taxonomy" id="48144"/>
    <lineage>
        <taxon>Eukaryota</taxon>
        <taxon>Metazoa</taxon>
        <taxon>Ecdysozoa</taxon>
        <taxon>Arthropoda</taxon>
        <taxon>Crustacea</taxon>
        <taxon>Multicrustacea</taxon>
        <taxon>Malacostraca</taxon>
        <taxon>Eumalacostraca</taxon>
        <taxon>Eucarida</taxon>
        <taxon>Euphausiacea</taxon>
        <taxon>Euphausiidae</taxon>
        <taxon>Meganyctiphanes</taxon>
    </lineage>
</organism>
<feature type="domain" description="VWFD" evidence="1">
    <location>
        <begin position="312"/>
        <end position="361"/>
    </location>
</feature>
<dbReference type="InterPro" id="IPR001846">
    <property type="entry name" value="VWF_type-D"/>
</dbReference>
<evidence type="ECO:0000259" key="1">
    <source>
        <dbReference type="Pfam" id="PF00094"/>
    </source>
</evidence>
<dbReference type="EMBL" id="CAXKWB010108607">
    <property type="protein sequence ID" value="CAL4230734.1"/>
    <property type="molecule type" value="Genomic_DNA"/>
</dbReference>
<name>A0AAV2SP69_MEGNR</name>
<comment type="caution">
    <text evidence="2">The sequence shown here is derived from an EMBL/GenBank/DDBJ whole genome shotgun (WGS) entry which is preliminary data.</text>
</comment>
<dbReference type="Pfam" id="PF00094">
    <property type="entry name" value="VWD"/>
    <property type="match status" value="1"/>
</dbReference>
<evidence type="ECO:0000313" key="3">
    <source>
        <dbReference type="Proteomes" id="UP001497623"/>
    </source>
</evidence>
<accession>A0AAV2SP69</accession>
<dbReference type="Proteomes" id="UP001497623">
    <property type="component" value="Unassembled WGS sequence"/>
</dbReference>
<dbReference type="AlphaFoldDB" id="A0AAV2SP69"/>
<sequence length="378" mass="41479">SAITWRTCAINDADYRSYKYRYPYGVPNLDPTLNAYTPNRQCRRTNEWCSRFGGECVQADTCGTVELRWKCSNQGAGKPPGKRKCVCCAKKQAWKCKKKTECKKAGGFCTFKKTACDAVGPGNTIGNLIKGGCKCRGKKKGHCCVPTDLADTTSTSTTTTMTTTEPKLSCSLNGTMYPHDHIDLNYCYTLRCDNGTWLNAGFPGPSRCMPCAIVEDYKMIQTFDLNLLVPYSQKNCSFSSLQESNSTTPSYYIYPSMFLEPISVEYKEAGLDAITCTDVSDTNSCSIGVISDIPQEVQPGVFAFTYNGLSIFMGKTLSVQFNNESFISYIPMTSKNSGTIGGFCGNYNGDKDDDKALRDGTPSINVMAITESWAVGTC</sequence>